<accession>A0AAJ1IEY5</accession>
<organism evidence="1 2">
    <name type="scientific">Candidatus Thalassospirochaeta sargassi</name>
    <dbReference type="NCBI Taxonomy" id="3119039"/>
    <lineage>
        <taxon>Bacteria</taxon>
        <taxon>Pseudomonadati</taxon>
        <taxon>Spirochaetota</taxon>
        <taxon>Spirochaetia</taxon>
        <taxon>Spirochaetales</taxon>
        <taxon>Spirochaetaceae</taxon>
        <taxon>Candidatus Thalassospirochaeta</taxon>
    </lineage>
</organism>
<dbReference type="EMBL" id="JAQQAL010000039">
    <property type="protein sequence ID" value="MDC7228025.1"/>
    <property type="molecule type" value="Genomic_DNA"/>
</dbReference>
<protein>
    <submittedName>
        <fullName evidence="1">Uncharacterized protein</fullName>
    </submittedName>
</protein>
<reference evidence="1 2" key="1">
    <citation type="submission" date="2022-12" db="EMBL/GenBank/DDBJ databases">
        <title>Metagenome assembled genome from gulf of manar.</title>
        <authorList>
            <person name="Kohli P."/>
            <person name="Pk S."/>
            <person name="Venkata Ramana C."/>
            <person name="Sasikala C."/>
        </authorList>
    </citation>
    <scope>NUCLEOTIDE SEQUENCE [LARGE SCALE GENOMIC DNA]</scope>
    <source>
        <strain evidence="1">JB008</strain>
    </source>
</reference>
<dbReference type="AlphaFoldDB" id="A0AAJ1IEY5"/>
<dbReference type="Proteomes" id="UP001221217">
    <property type="component" value="Unassembled WGS sequence"/>
</dbReference>
<sequence length="83" mass="9654">MKIFELKNTIKKDSLIHYINKYECTVEYEADESTHTATILVILEKTALGTTTIQFDNLDDKLKNNIESLRNFIDEQNKKGLFV</sequence>
<gene>
    <name evidence="1" type="ORF">PQJ61_14780</name>
</gene>
<name>A0AAJ1IEY5_9SPIO</name>
<evidence type="ECO:0000313" key="1">
    <source>
        <dbReference type="EMBL" id="MDC7228025.1"/>
    </source>
</evidence>
<comment type="caution">
    <text evidence="1">The sequence shown here is derived from an EMBL/GenBank/DDBJ whole genome shotgun (WGS) entry which is preliminary data.</text>
</comment>
<proteinExistence type="predicted"/>
<evidence type="ECO:0000313" key="2">
    <source>
        <dbReference type="Proteomes" id="UP001221217"/>
    </source>
</evidence>